<evidence type="ECO:0000256" key="9">
    <source>
        <dbReference type="ARBA" id="ARBA00023002"/>
    </source>
</evidence>
<dbReference type="PANTHER" id="PTHR45476:SF4">
    <property type="entry name" value="CHLORIDE INTRACELLULAR CHANNEL PROTEIN 5"/>
    <property type="match status" value="1"/>
</dbReference>
<protein>
    <recommendedName>
        <fullName evidence="16">Chloride intracellular channel protein</fullName>
    </recommendedName>
</protein>
<keyword evidence="14 16" id="KW-0407">Ion channel</keyword>
<feature type="domain" description="GST C-terminal" evidence="18">
    <location>
        <begin position="216"/>
        <end position="379"/>
    </location>
</feature>
<keyword evidence="11" id="KW-0472">Membrane</keyword>
<keyword evidence="3 16" id="KW-0813">Transport</keyword>
<keyword evidence="6" id="KW-0812">Transmembrane</keyword>
<evidence type="ECO:0000256" key="15">
    <source>
        <dbReference type="ARBA" id="ARBA00024167"/>
    </source>
</evidence>
<comment type="domain">
    <text evidence="16">Members of this family may change from a globular, soluble state to a state where the N-terminal domain is inserted into the membrane and functions as chloride channel. A conformation change of the N-terminal domain is thought to expose hydrophobic surfaces that trigger membrane insertion.</text>
</comment>
<dbReference type="PRINTS" id="PR01263">
    <property type="entry name" value="INTCLCHANNEL"/>
</dbReference>
<evidence type="ECO:0000256" key="3">
    <source>
        <dbReference type="ARBA" id="ARBA00022448"/>
    </source>
</evidence>
<dbReference type="AlphaFoldDB" id="A0AAD1VSV2"/>
<dbReference type="PANTHER" id="PTHR45476">
    <property type="entry name" value="CHLORIDE INTRACELLULAR CHANNEL PROTEIN 6-RELATED"/>
    <property type="match status" value="1"/>
</dbReference>
<sequence>MQDTDHFYESTMPQGWASERSHSAPSSPDSMDFSPDRPSSRSSTTPSSQYGAEDVEKANVNLRPQLHLELAKKQLKNSNPRSPTSSTTPTSPYTPKSPFSPSYINNFSSVTSPTSPREYIQPYGFHTRQLDPAGQLNNNENVDAVDNGGEEDDISLYVKAGSDGESIGNCPFSQRLFMILWLKGVVFNVTTVDLKRKPADLHNLAPGTHPPFLTYNGEVKTDINKIEEYLEESLAPPRYPKLAAKHRESNTAGIDIFSKFSAYIKNTKQQDNAALEKGLTKALKKLDDYLNTPLTEEIDVNSREEQKTSRRKFLDGDEFTLADCNLLPKLHVVKIVAKKYRNYEIPTEMTGVWRYLKNAYARDEFTNTCAADKETELAYADVAKRLSKS</sequence>
<dbReference type="FunFam" id="3.40.30.10:FF:000021">
    <property type="entry name" value="Chloride intracellular channel 4"/>
    <property type="match status" value="1"/>
</dbReference>
<feature type="compositionally biased region" description="Low complexity" evidence="17">
    <location>
        <begin position="78"/>
        <end position="99"/>
    </location>
</feature>
<dbReference type="Proteomes" id="UP001295444">
    <property type="component" value="Chromosome 02"/>
</dbReference>
<dbReference type="GO" id="GO:0034707">
    <property type="term" value="C:chloride channel complex"/>
    <property type="evidence" value="ECO:0007669"/>
    <property type="project" value="UniProtKB-KW"/>
</dbReference>
<evidence type="ECO:0000256" key="12">
    <source>
        <dbReference type="ARBA" id="ARBA00023173"/>
    </source>
</evidence>
<evidence type="ECO:0000256" key="6">
    <source>
        <dbReference type="ARBA" id="ARBA00022692"/>
    </source>
</evidence>
<keyword evidence="12 16" id="KW-0869">Chloride channel</keyword>
<keyword evidence="13 16" id="KW-0868">Chloride</keyword>
<dbReference type="InterPro" id="IPR040079">
    <property type="entry name" value="Glutathione_S-Trfase"/>
</dbReference>
<dbReference type="GO" id="GO:0016491">
    <property type="term" value="F:oxidoreductase activity"/>
    <property type="evidence" value="ECO:0007669"/>
    <property type="project" value="UniProtKB-KW"/>
</dbReference>
<evidence type="ECO:0000256" key="4">
    <source>
        <dbReference type="ARBA" id="ARBA00022475"/>
    </source>
</evidence>
<keyword evidence="5 16" id="KW-0963">Cytoplasm</keyword>
<keyword evidence="7 16" id="KW-0851">Voltage-gated channel</keyword>
<dbReference type="SUPFAM" id="SSF52833">
    <property type="entry name" value="Thioredoxin-like"/>
    <property type="match status" value="1"/>
</dbReference>
<dbReference type="FunFam" id="1.20.1050.10:FF:000001">
    <property type="entry name" value="Chloride intracellular channel 2"/>
    <property type="match status" value="1"/>
</dbReference>
<dbReference type="InterPro" id="IPR042069">
    <property type="entry name" value="CLIC5_C_GST"/>
</dbReference>
<comment type="similarity">
    <text evidence="2 16">Belongs to the chloride channel CLIC family.</text>
</comment>
<evidence type="ECO:0000256" key="1">
    <source>
        <dbReference type="ARBA" id="ARBA00004162"/>
    </source>
</evidence>
<dbReference type="InterPro" id="IPR053823">
    <property type="entry name" value="CLIC_N"/>
</dbReference>
<dbReference type="CDD" id="cd03061">
    <property type="entry name" value="GST_N_CLIC"/>
    <property type="match status" value="1"/>
</dbReference>
<accession>A0AAD1VSV2</accession>
<dbReference type="CDD" id="cd10297">
    <property type="entry name" value="GST_C_CLIC5"/>
    <property type="match status" value="1"/>
</dbReference>
<keyword evidence="20" id="KW-1185">Reference proteome</keyword>
<keyword evidence="4" id="KW-1003">Cell membrane</keyword>
<evidence type="ECO:0000256" key="10">
    <source>
        <dbReference type="ARBA" id="ARBA00023065"/>
    </source>
</evidence>
<dbReference type="GO" id="GO:0005737">
    <property type="term" value="C:cytoplasm"/>
    <property type="evidence" value="ECO:0007669"/>
    <property type="project" value="UniProtKB-SubCell"/>
</dbReference>
<keyword evidence="9" id="KW-0560">Oxidoreductase</keyword>
<feature type="region of interest" description="Disordered" evidence="17">
    <location>
        <begin position="128"/>
        <end position="148"/>
    </location>
</feature>
<comment type="subcellular location">
    <subcellularLocation>
        <location evidence="1">Cell membrane</location>
        <topology evidence="1">Single-pass membrane protein</topology>
    </subcellularLocation>
    <subcellularLocation>
        <location evidence="16">Membrane</location>
        <topology evidence="16">Single-pass membrane protein</topology>
    </subcellularLocation>
    <subcellularLocation>
        <location evidence="16">Cytoplasm</location>
    </subcellularLocation>
</comment>
<dbReference type="PROSITE" id="PS50405">
    <property type="entry name" value="GST_CTER"/>
    <property type="match status" value="1"/>
</dbReference>
<dbReference type="EMBL" id="OW240913">
    <property type="protein sequence ID" value="CAH2245800.1"/>
    <property type="molecule type" value="Genomic_DNA"/>
</dbReference>
<keyword evidence="10 16" id="KW-0406">Ion transport</keyword>
<evidence type="ECO:0000256" key="13">
    <source>
        <dbReference type="ARBA" id="ARBA00023214"/>
    </source>
</evidence>
<evidence type="ECO:0000256" key="16">
    <source>
        <dbReference type="RuleBase" id="RU362009"/>
    </source>
</evidence>
<keyword evidence="8" id="KW-1133">Transmembrane helix</keyword>
<dbReference type="Gene3D" id="1.20.1050.10">
    <property type="match status" value="1"/>
</dbReference>
<gene>
    <name evidence="19" type="ORF">PECUL_23A061661</name>
</gene>
<dbReference type="SUPFAM" id="SSF47616">
    <property type="entry name" value="GST C-terminal domain-like"/>
    <property type="match status" value="1"/>
</dbReference>
<evidence type="ECO:0000256" key="7">
    <source>
        <dbReference type="ARBA" id="ARBA00022882"/>
    </source>
</evidence>
<dbReference type="InterPro" id="IPR010987">
    <property type="entry name" value="Glutathione-S-Trfase_C-like"/>
</dbReference>
<name>A0AAD1VSV2_PELCU</name>
<dbReference type="Gene3D" id="3.40.30.10">
    <property type="entry name" value="Glutaredoxin"/>
    <property type="match status" value="1"/>
</dbReference>
<evidence type="ECO:0000256" key="11">
    <source>
        <dbReference type="ARBA" id="ARBA00023136"/>
    </source>
</evidence>
<evidence type="ECO:0000256" key="5">
    <source>
        <dbReference type="ARBA" id="ARBA00022490"/>
    </source>
</evidence>
<dbReference type="Pfam" id="PF22441">
    <property type="entry name" value="CLIC-like_N"/>
    <property type="match status" value="1"/>
</dbReference>
<dbReference type="SFLD" id="SFLDG00358">
    <property type="entry name" value="Main_(cytGST)"/>
    <property type="match status" value="1"/>
</dbReference>
<comment type="catalytic activity">
    <reaction evidence="15">
        <text>chloride(in) = chloride(out)</text>
        <dbReference type="Rhea" id="RHEA:29823"/>
        <dbReference type="ChEBI" id="CHEBI:17996"/>
    </reaction>
</comment>
<proteinExistence type="inferred from homology"/>
<evidence type="ECO:0000256" key="8">
    <source>
        <dbReference type="ARBA" id="ARBA00022989"/>
    </source>
</evidence>
<reference evidence="19" key="1">
    <citation type="submission" date="2022-03" db="EMBL/GenBank/DDBJ databases">
        <authorList>
            <person name="Alioto T."/>
            <person name="Alioto T."/>
            <person name="Gomez Garrido J."/>
        </authorList>
    </citation>
    <scope>NUCLEOTIDE SEQUENCE</scope>
</reference>
<dbReference type="InterPro" id="IPR002946">
    <property type="entry name" value="CLIC"/>
</dbReference>
<dbReference type="InterPro" id="IPR036282">
    <property type="entry name" value="Glutathione-S-Trfase_C_sf"/>
</dbReference>
<evidence type="ECO:0000313" key="20">
    <source>
        <dbReference type="Proteomes" id="UP001295444"/>
    </source>
</evidence>
<dbReference type="SFLD" id="SFLDS00019">
    <property type="entry name" value="Glutathione_Transferase_(cytos"/>
    <property type="match status" value="1"/>
</dbReference>
<feature type="compositionally biased region" description="Low complexity" evidence="17">
    <location>
        <begin position="23"/>
        <end position="33"/>
    </location>
</feature>
<evidence type="ECO:0000256" key="14">
    <source>
        <dbReference type="ARBA" id="ARBA00023303"/>
    </source>
</evidence>
<evidence type="ECO:0000313" key="19">
    <source>
        <dbReference type="EMBL" id="CAH2245800.1"/>
    </source>
</evidence>
<dbReference type="InterPro" id="IPR036249">
    <property type="entry name" value="Thioredoxin-like_sf"/>
</dbReference>
<feature type="region of interest" description="Disordered" evidence="17">
    <location>
        <begin position="1"/>
        <end position="99"/>
    </location>
</feature>
<evidence type="ECO:0000256" key="17">
    <source>
        <dbReference type="SAM" id="MobiDB-lite"/>
    </source>
</evidence>
<dbReference type="NCBIfam" id="TIGR00862">
    <property type="entry name" value="O-ClC"/>
    <property type="match status" value="1"/>
</dbReference>
<organism evidence="19 20">
    <name type="scientific">Pelobates cultripes</name>
    <name type="common">Western spadefoot toad</name>
    <dbReference type="NCBI Taxonomy" id="61616"/>
    <lineage>
        <taxon>Eukaryota</taxon>
        <taxon>Metazoa</taxon>
        <taxon>Chordata</taxon>
        <taxon>Craniata</taxon>
        <taxon>Vertebrata</taxon>
        <taxon>Euteleostomi</taxon>
        <taxon>Amphibia</taxon>
        <taxon>Batrachia</taxon>
        <taxon>Anura</taxon>
        <taxon>Pelobatoidea</taxon>
        <taxon>Pelobatidae</taxon>
        <taxon>Pelobates</taxon>
    </lineage>
</organism>
<dbReference type="GO" id="GO:0005254">
    <property type="term" value="F:chloride channel activity"/>
    <property type="evidence" value="ECO:0007669"/>
    <property type="project" value="UniProtKB-KW"/>
</dbReference>
<dbReference type="Pfam" id="PF13410">
    <property type="entry name" value="GST_C_2"/>
    <property type="match status" value="1"/>
</dbReference>
<evidence type="ECO:0000256" key="2">
    <source>
        <dbReference type="ARBA" id="ARBA00007655"/>
    </source>
</evidence>
<evidence type="ECO:0000259" key="18">
    <source>
        <dbReference type="PROSITE" id="PS50405"/>
    </source>
</evidence>
<dbReference type="GO" id="GO:0005886">
    <property type="term" value="C:plasma membrane"/>
    <property type="evidence" value="ECO:0007669"/>
    <property type="project" value="UniProtKB-SubCell"/>
</dbReference>